<evidence type="ECO:0000259" key="1">
    <source>
        <dbReference type="Pfam" id="PF13399"/>
    </source>
</evidence>
<dbReference type="AlphaFoldDB" id="X1SHM7"/>
<feature type="domain" description="LytR/CpsA/Psr regulator C-terminal" evidence="1">
    <location>
        <begin position="36"/>
        <end position="128"/>
    </location>
</feature>
<gene>
    <name evidence="2" type="ORF">S12H4_13375</name>
</gene>
<name>X1SHM7_9ZZZZ</name>
<proteinExistence type="predicted"/>
<reference evidence="2" key="1">
    <citation type="journal article" date="2014" name="Front. Microbiol.">
        <title>High frequency of phylogenetically diverse reductive dehalogenase-homologous genes in deep subseafloor sedimentary metagenomes.</title>
        <authorList>
            <person name="Kawai M."/>
            <person name="Futagami T."/>
            <person name="Toyoda A."/>
            <person name="Takaki Y."/>
            <person name="Nishi S."/>
            <person name="Hori S."/>
            <person name="Arai W."/>
            <person name="Tsubouchi T."/>
            <person name="Morono Y."/>
            <person name="Uchiyama I."/>
            <person name="Ito T."/>
            <person name="Fujiyama A."/>
            <person name="Inagaki F."/>
            <person name="Takami H."/>
        </authorList>
    </citation>
    <scope>NUCLEOTIDE SEQUENCE</scope>
    <source>
        <strain evidence="2">Expedition CK06-06</strain>
    </source>
</reference>
<accession>X1SHM7</accession>
<organism evidence="2">
    <name type="scientific">marine sediment metagenome</name>
    <dbReference type="NCBI Taxonomy" id="412755"/>
    <lineage>
        <taxon>unclassified sequences</taxon>
        <taxon>metagenomes</taxon>
        <taxon>ecological metagenomes</taxon>
    </lineage>
</organism>
<feature type="non-terminal residue" evidence="2">
    <location>
        <position position="1"/>
    </location>
</feature>
<dbReference type="InterPro" id="IPR027381">
    <property type="entry name" value="LytR/CpsA/Psr_C"/>
</dbReference>
<dbReference type="EMBL" id="BARW01006371">
    <property type="protein sequence ID" value="GAI74930.1"/>
    <property type="molecule type" value="Genomic_DNA"/>
</dbReference>
<protein>
    <recommendedName>
        <fullName evidence="1">LytR/CpsA/Psr regulator C-terminal domain-containing protein</fullName>
    </recommendedName>
</protein>
<comment type="caution">
    <text evidence="2">The sequence shown here is derived from an EMBL/GenBank/DDBJ whole genome shotgun (WGS) entry which is preliminary data.</text>
</comment>
<sequence length="141" mass="15932">AQKNWTDGVTIQKHQLNDDLKVQLATDIYESNPILNIKVEVLNGCGEKGIAAKISDFLRTEHIDVVRSENADNFDYEKTVLIQRSYDFSNLKTVAKTLDFDITNEEQVITQPSSTADVDITLILGKDYRSVKPIKVYLANQ</sequence>
<evidence type="ECO:0000313" key="2">
    <source>
        <dbReference type="EMBL" id="GAI74930.1"/>
    </source>
</evidence>
<dbReference type="Pfam" id="PF13399">
    <property type="entry name" value="LytR_C"/>
    <property type="match status" value="1"/>
</dbReference>
<dbReference type="Gene3D" id="3.30.70.2390">
    <property type="match status" value="1"/>
</dbReference>